<dbReference type="EMBL" id="BK014826">
    <property type="protein sequence ID" value="DAD77476.1"/>
    <property type="molecule type" value="Genomic_DNA"/>
</dbReference>
<keyword evidence="1" id="KW-0812">Transmembrane</keyword>
<organism evidence="2">
    <name type="scientific">Podoviridae sp. ctaNW81</name>
    <dbReference type="NCBI Taxonomy" id="2826562"/>
    <lineage>
        <taxon>Viruses</taxon>
        <taxon>Duplodnaviria</taxon>
        <taxon>Heunggongvirae</taxon>
        <taxon>Uroviricota</taxon>
        <taxon>Caudoviricetes</taxon>
    </lineage>
</organism>
<keyword evidence="1" id="KW-0472">Membrane</keyword>
<name>A0A8S5M5J4_9CAUD</name>
<keyword evidence="1" id="KW-1133">Transmembrane helix</keyword>
<evidence type="ECO:0000256" key="1">
    <source>
        <dbReference type="SAM" id="Phobius"/>
    </source>
</evidence>
<proteinExistence type="predicted"/>
<accession>A0A8S5M5J4</accession>
<protein>
    <submittedName>
        <fullName evidence="2">Chitin synthase regulator</fullName>
    </submittedName>
</protein>
<evidence type="ECO:0000313" key="2">
    <source>
        <dbReference type="EMBL" id="DAD77476.1"/>
    </source>
</evidence>
<sequence length="29" mass="3317">MRWDYFAIATAFLLLGFLIGLYVDKGGHK</sequence>
<feature type="transmembrane region" description="Helical" evidence="1">
    <location>
        <begin position="6"/>
        <end position="23"/>
    </location>
</feature>
<reference evidence="2" key="1">
    <citation type="journal article" date="2021" name="Proc. Natl. Acad. Sci. U.S.A.">
        <title>A Catalog of Tens of Thousands of Viruses from Human Metagenomes Reveals Hidden Associations with Chronic Diseases.</title>
        <authorList>
            <person name="Tisza M.J."/>
            <person name="Buck C.B."/>
        </authorList>
    </citation>
    <scope>NUCLEOTIDE SEQUENCE</scope>
    <source>
        <strain evidence="2">CtaNW81</strain>
    </source>
</reference>